<evidence type="ECO:0000313" key="2">
    <source>
        <dbReference type="EMBL" id="MXU91954.1"/>
    </source>
</evidence>
<dbReference type="PANTHER" id="PTHR35385">
    <property type="entry name" value="PROTEIN B, PUTATIVE-RELATED-RELATED"/>
    <property type="match status" value="1"/>
</dbReference>
<name>A0A6B0UR20_IXORI</name>
<evidence type="ECO:0000256" key="1">
    <source>
        <dbReference type="SAM" id="SignalP"/>
    </source>
</evidence>
<protein>
    <submittedName>
        <fullName evidence="2">Putative secreted protein</fullName>
    </submittedName>
</protein>
<accession>A0A6B0UR20</accession>
<feature type="signal peptide" evidence="1">
    <location>
        <begin position="1"/>
        <end position="18"/>
    </location>
</feature>
<proteinExistence type="predicted"/>
<sequence length="127" mass="13421">MCSKIPASLLVLAPFVGADVRTARTQDGCCWAVLVVTDIMRRTQQLAAASEVVFMDSTSSTDGTQSTTTVLLAATKAGAIPLAVLLHNCQSTDSYVHAFHLLKSNYPDSFGGAHVSNLPNAGSREPR</sequence>
<dbReference type="PANTHER" id="PTHR35385:SF2">
    <property type="entry name" value="PROTEIN B, PUTATIVE-RELATED"/>
    <property type="match status" value="1"/>
</dbReference>
<keyword evidence="1" id="KW-0732">Signal</keyword>
<feature type="chain" id="PRO_5025587372" evidence="1">
    <location>
        <begin position="19"/>
        <end position="127"/>
    </location>
</feature>
<reference evidence="2" key="1">
    <citation type="submission" date="2019-12" db="EMBL/GenBank/DDBJ databases">
        <title>An insight into the sialome of adult female Ixodes ricinus ticks feeding for 6 days.</title>
        <authorList>
            <person name="Perner J."/>
            <person name="Ribeiro J.M.C."/>
        </authorList>
    </citation>
    <scope>NUCLEOTIDE SEQUENCE</scope>
    <source>
        <strain evidence="2">Semi-engorged</strain>
        <tissue evidence="2">Salivary glands</tissue>
    </source>
</reference>
<dbReference type="AlphaFoldDB" id="A0A6B0UR20"/>
<organism evidence="2">
    <name type="scientific">Ixodes ricinus</name>
    <name type="common">Common tick</name>
    <name type="synonym">Acarus ricinus</name>
    <dbReference type="NCBI Taxonomy" id="34613"/>
    <lineage>
        <taxon>Eukaryota</taxon>
        <taxon>Metazoa</taxon>
        <taxon>Ecdysozoa</taxon>
        <taxon>Arthropoda</taxon>
        <taxon>Chelicerata</taxon>
        <taxon>Arachnida</taxon>
        <taxon>Acari</taxon>
        <taxon>Parasitiformes</taxon>
        <taxon>Ixodida</taxon>
        <taxon>Ixodoidea</taxon>
        <taxon>Ixodidae</taxon>
        <taxon>Ixodinae</taxon>
        <taxon>Ixodes</taxon>
    </lineage>
</organism>
<dbReference type="EMBL" id="GIFC01009871">
    <property type="protein sequence ID" value="MXU91954.1"/>
    <property type="molecule type" value="Transcribed_RNA"/>
</dbReference>